<dbReference type="AlphaFoldDB" id="A0A0D1ZF48"/>
<evidence type="ECO:0000256" key="1">
    <source>
        <dbReference type="SAM" id="MobiDB-lite"/>
    </source>
</evidence>
<reference evidence="2 3" key="1">
    <citation type="submission" date="2015-01" db="EMBL/GenBank/DDBJ databases">
        <title>The Genome Sequence of Exophiala sideris CBS121828.</title>
        <authorList>
            <consortium name="The Broad Institute Genomics Platform"/>
            <person name="Cuomo C."/>
            <person name="de Hoog S."/>
            <person name="Gorbushina A."/>
            <person name="Stielow B."/>
            <person name="Teixiera M."/>
            <person name="Abouelleil A."/>
            <person name="Chapman S.B."/>
            <person name="Priest M."/>
            <person name="Young S.K."/>
            <person name="Wortman J."/>
            <person name="Nusbaum C."/>
            <person name="Birren B."/>
        </authorList>
    </citation>
    <scope>NUCLEOTIDE SEQUENCE [LARGE SCALE GENOMIC DNA]</scope>
    <source>
        <strain evidence="2 3">CBS 121828</strain>
    </source>
</reference>
<feature type="compositionally biased region" description="Acidic residues" evidence="1">
    <location>
        <begin position="190"/>
        <end position="201"/>
    </location>
</feature>
<sequence length="259" mass="29232">MSRPKENASYLPRNPPNHPLHFKPPTVILNLYRKFTVMDAAQRTSPRPIPSKVSSHPHLMNSSSSAVLGTEAHYFAYKLGYISRFKIEREAKKAEPRLHKLVGHCSLFDQARRYILDHNSQEDIVDAESVGELSLDDGDEEFESEFEHLESTDIAALSRKHSDKLGGVVVVQATEIPNTYLDDDLHSDSTETDDDDDGWSDSTCNDDDGDAYSDCKIMQIHHTTKSKCLHRDDDFLLWSQQPQVLSQSEADGLLTEAFT</sequence>
<dbReference type="OrthoDB" id="4152819at2759"/>
<accession>A0A0D1ZF48</accession>
<organism evidence="2 3">
    <name type="scientific">Exophiala sideris</name>
    <dbReference type="NCBI Taxonomy" id="1016849"/>
    <lineage>
        <taxon>Eukaryota</taxon>
        <taxon>Fungi</taxon>
        <taxon>Dikarya</taxon>
        <taxon>Ascomycota</taxon>
        <taxon>Pezizomycotina</taxon>
        <taxon>Eurotiomycetes</taxon>
        <taxon>Chaetothyriomycetidae</taxon>
        <taxon>Chaetothyriales</taxon>
        <taxon>Herpotrichiellaceae</taxon>
        <taxon>Exophiala</taxon>
    </lineage>
</organism>
<dbReference type="EMBL" id="KN846951">
    <property type="protein sequence ID" value="KIV85388.1"/>
    <property type="molecule type" value="Genomic_DNA"/>
</dbReference>
<dbReference type="Proteomes" id="UP000053599">
    <property type="component" value="Unassembled WGS sequence"/>
</dbReference>
<evidence type="ECO:0000313" key="2">
    <source>
        <dbReference type="EMBL" id="KIV85388.1"/>
    </source>
</evidence>
<protein>
    <submittedName>
        <fullName evidence="2">Uncharacterized protein</fullName>
    </submittedName>
</protein>
<name>A0A0D1ZF48_9EURO</name>
<gene>
    <name evidence="2" type="ORF">PV11_01086</name>
</gene>
<feature type="region of interest" description="Disordered" evidence="1">
    <location>
        <begin position="1"/>
        <end position="21"/>
    </location>
</feature>
<proteinExistence type="predicted"/>
<feature type="region of interest" description="Disordered" evidence="1">
    <location>
        <begin position="180"/>
        <end position="201"/>
    </location>
</feature>
<evidence type="ECO:0000313" key="3">
    <source>
        <dbReference type="Proteomes" id="UP000053599"/>
    </source>
</evidence>
<dbReference type="HOGENOM" id="CLU_1120059_0_0_1"/>